<protein>
    <submittedName>
        <fullName evidence="1">Uncharacterized protein</fullName>
    </submittedName>
</protein>
<keyword evidence="2" id="KW-1185">Reference proteome</keyword>
<comment type="caution">
    <text evidence="1">The sequence shown here is derived from an EMBL/GenBank/DDBJ whole genome shotgun (WGS) entry which is preliminary data.</text>
</comment>
<sequence length="218" mass="24557">MASKVGAYNMRVTKLNFDMDDEKQQKGAGPPKRVVTEEAKANTAATFAQSPKKSLRQYQRESGLSCDWIQQIMKKKAVFHVGGFVIHRNCHYRVPCTENPDVTIEKLQSRPSVTVWCGIRDDIILDPYVLCETMNLVSKSCTVLWGRVRVSSWCLKAKASRLGHGNSNRRVPAPPGWGLDMELTSSLCKELTIEKPTVSQNDDKFTKQISLQPEDLED</sequence>
<dbReference type="PANTHER" id="PTHR47326">
    <property type="entry name" value="TRANSPOSABLE ELEMENT TC3 TRANSPOSASE-LIKE PROTEIN"/>
    <property type="match status" value="1"/>
</dbReference>
<accession>A0ABQ8TE46</accession>
<reference evidence="1 2" key="1">
    <citation type="journal article" date="2022" name="Allergy">
        <title>Genome assembly and annotation of Periplaneta americana reveal a comprehensive cockroach allergen profile.</title>
        <authorList>
            <person name="Wang L."/>
            <person name="Xiong Q."/>
            <person name="Saelim N."/>
            <person name="Wang L."/>
            <person name="Nong W."/>
            <person name="Wan A.T."/>
            <person name="Shi M."/>
            <person name="Liu X."/>
            <person name="Cao Q."/>
            <person name="Hui J.H.L."/>
            <person name="Sookrung N."/>
            <person name="Leung T.F."/>
            <person name="Tungtrongchitr A."/>
            <person name="Tsui S.K.W."/>
        </authorList>
    </citation>
    <scope>NUCLEOTIDE SEQUENCE [LARGE SCALE GENOMIC DNA]</scope>
    <source>
        <strain evidence="1">PWHHKU_190912</strain>
    </source>
</reference>
<dbReference type="PANTHER" id="PTHR47326:SF1">
    <property type="entry name" value="HTH PSQ-TYPE DOMAIN-CONTAINING PROTEIN"/>
    <property type="match status" value="1"/>
</dbReference>
<evidence type="ECO:0000313" key="2">
    <source>
        <dbReference type="Proteomes" id="UP001148838"/>
    </source>
</evidence>
<dbReference type="EMBL" id="JAJSOF020000011">
    <property type="protein sequence ID" value="KAJ4444851.1"/>
    <property type="molecule type" value="Genomic_DNA"/>
</dbReference>
<dbReference type="Proteomes" id="UP001148838">
    <property type="component" value="Unassembled WGS sequence"/>
</dbReference>
<proteinExistence type="predicted"/>
<organism evidence="1 2">
    <name type="scientific">Periplaneta americana</name>
    <name type="common">American cockroach</name>
    <name type="synonym">Blatta americana</name>
    <dbReference type="NCBI Taxonomy" id="6978"/>
    <lineage>
        <taxon>Eukaryota</taxon>
        <taxon>Metazoa</taxon>
        <taxon>Ecdysozoa</taxon>
        <taxon>Arthropoda</taxon>
        <taxon>Hexapoda</taxon>
        <taxon>Insecta</taxon>
        <taxon>Pterygota</taxon>
        <taxon>Neoptera</taxon>
        <taxon>Polyneoptera</taxon>
        <taxon>Dictyoptera</taxon>
        <taxon>Blattodea</taxon>
        <taxon>Blattoidea</taxon>
        <taxon>Blattidae</taxon>
        <taxon>Blattinae</taxon>
        <taxon>Periplaneta</taxon>
    </lineage>
</organism>
<evidence type="ECO:0000313" key="1">
    <source>
        <dbReference type="EMBL" id="KAJ4444851.1"/>
    </source>
</evidence>
<name>A0ABQ8TE46_PERAM</name>
<gene>
    <name evidence="1" type="ORF">ANN_06648</name>
</gene>